<dbReference type="Proteomes" id="UP000188320">
    <property type="component" value="Unassembled WGS sequence"/>
</dbReference>
<name>A0A1R1PVT8_ZANCU</name>
<dbReference type="EMBL" id="LSSK01000112">
    <property type="protein sequence ID" value="OMH85085.1"/>
    <property type="molecule type" value="Genomic_DNA"/>
</dbReference>
<keyword evidence="5" id="KW-0812">Transmembrane</keyword>
<keyword evidence="5" id="KW-1133">Transmembrane helix</keyword>
<dbReference type="AlphaFoldDB" id="A0A1R1PVT8"/>
<dbReference type="PRINTS" id="PR00081">
    <property type="entry name" value="GDHRDH"/>
</dbReference>
<feature type="transmembrane region" description="Helical" evidence="5">
    <location>
        <begin position="12"/>
        <end position="28"/>
    </location>
</feature>
<dbReference type="PROSITE" id="PS00061">
    <property type="entry name" value="ADH_SHORT"/>
    <property type="match status" value="1"/>
</dbReference>
<protein>
    <submittedName>
        <fullName evidence="6">Putative oxidoreductase</fullName>
    </submittedName>
</protein>
<dbReference type="PANTHER" id="PTHR24322">
    <property type="entry name" value="PKSB"/>
    <property type="match status" value="1"/>
</dbReference>
<comment type="similarity">
    <text evidence="1 4">Belongs to the short-chain dehydrogenases/reductases (SDR) family.</text>
</comment>
<organism evidence="6 7">
    <name type="scientific">Zancudomyces culisetae</name>
    <name type="common">Gut fungus</name>
    <name type="synonym">Smittium culisetae</name>
    <dbReference type="NCBI Taxonomy" id="1213189"/>
    <lineage>
        <taxon>Eukaryota</taxon>
        <taxon>Fungi</taxon>
        <taxon>Fungi incertae sedis</taxon>
        <taxon>Zoopagomycota</taxon>
        <taxon>Kickxellomycotina</taxon>
        <taxon>Harpellomycetes</taxon>
        <taxon>Harpellales</taxon>
        <taxon>Legeriomycetaceae</taxon>
        <taxon>Zancudomyces</taxon>
    </lineage>
</organism>
<keyword evidence="7" id="KW-1185">Reference proteome</keyword>
<reference evidence="7" key="1">
    <citation type="submission" date="2017-01" db="EMBL/GenBank/DDBJ databases">
        <authorList>
            <person name="Wang Y."/>
            <person name="White M."/>
            <person name="Kvist S."/>
            <person name="Moncalvo J.-M."/>
        </authorList>
    </citation>
    <scope>NUCLEOTIDE SEQUENCE [LARGE SCALE GENOMIC DNA]</scope>
    <source>
        <strain evidence="7">COL-18-3</strain>
    </source>
</reference>
<gene>
    <name evidence="6" type="ORF">AX774_g1380</name>
</gene>
<dbReference type="InterPro" id="IPR036291">
    <property type="entry name" value="NAD(P)-bd_dom_sf"/>
</dbReference>
<evidence type="ECO:0000256" key="3">
    <source>
        <dbReference type="ARBA" id="ARBA00023002"/>
    </source>
</evidence>
<dbReference type="PANTHER" id="PTHR24322:SF736">
    <property type="entry name" value="RETINOL DEHYDROGENASE 10"/>
    <property type="match status" value="1"/>
</dbReference>
<evidence type="ECO:0000256" key="4">
    <source>
        <dbReference type="RuleBase" id="RU000363"/>
    </source>
</evidence>
<dbReference type="InterPro" id="IPR002347">
    <property type="entry name" value="SDR_fam"/>
</dbReference>
<accession>A0A1R1PVT8</accession>
<keyword evidence="2" id="KW-0521">NADP</keyword>
<evidence type="ECO:0000313" key="6">
    <source>
        <dbReference type="EMBL" id="OMH85085.1"/>
    </source>
</evidence>
<dbReference type="InterPro" id="IPR020904">
    <property type="entry name" value="Sc_DH/Rdtase_CS"/>
</dbReference>
<dbReference type="Pfam" id="PF00106">
    <property type="entry name" value="adh_short"/>
    <property type="match status" value="1"/>
</dbReference>
<keyword evidence="3" id="KW-0560">Oxidoreductase</keyword>
<sequence>MSNNSRGMSSGLLVAVVIGTAASIYLYLTGILGIVPALAANALIIASTVVLGREKVNKKPIVWENEVVIITGGNRIKYYEGDVSNYKTLEPIVEKIVKDLGTPTVLFNNAGIMVPKSFLEFTPDQIDKLLAINLSGPIYLTRLVAPLMLKNRKGHIISMGSVASFVTFPHGSTYCASKHGLHGFFEGVRHDLRELPGGSKIKISVIYPSVVNTGLFDGLKTSTSLIANSSPDSVARAFIDIVESQEGHEIFLPRTAKITSFLSAFSRSFRDRVYNLLDAQNSMKEFKGRDLYFSKTAK</sequence>
<proteinExistence type="inferred from homology"/>
<evidence type="ECO:0000256" key="1">
    <source>
        <dbReference type="ARBA" id="ARBA00006484"/>
    </source>
</evidence>
<dbReference type="Gene3D" id="3.40.50.720">
    <property type="entry name" value="NAD(P)-binding Rossmann-like Domain"/>
    <property type="match status" value="1"/>
</dbReference>
<evidence type="ECO:0000313" key="7">
    <source>
        <dbReference type="Proteomes" id="UP000188320"/>
    </source>
</evidence>
<dbReference type="GO" id="GO:0016616">
    <property type="term" value="F:oxidoreductase activity, acting on the CH-OH group of donors, NAD or NADP as acceptor"/>
    <property type="evidence" value="ECO:0007669"/>
    <property type="project" value="TreeGrafter"/>
</dbReference>
<dbReference type="OrthoDB" id="10253736at2759"/>
<evidence type="ECO:0000256" key="2">
    <source>
        <dbReference type="ARBA" id="ARBA00022857"/>
    </source>
</evidence>
<dbReference type="PRINTS" id="PR00080">
    <property type="entry name" value="SDRFAMILY"/>
</dbReference>
<dbReference type="SUPFAM" id="SSF51735">
    <property type="entry name" value="NAD(P)-binding Rossmann-fold domains"/>
    <property type="match status" value="1"/>
</dbReference>
<comment type="caution">
    <text evidence="6">The sequence shown here is derived from an EMBL/GenBank/DDBJ whole genome shotgun (WGS) entry which is preliminary data.</text>
</comment>
<keyword evidence="5" id="KW-0472">Membrane</keyword>
<evidence type="ECO:0000256" key="5">
    <source>
        <dbReference type="SAM" id="Phobius"/>
    </source>
</evidence>